<evidence type="ECO:0000313" key="7">
    <source>
        <dbReference type="EMBL" id="GMS91475.1"/>
    </source>
</evidence>
<comment type="subcellular location">
    <subcellularLocation>
        <location evidence="1">Membrane</location>
        <topology evidence="1">Multi-pass membrane protein</topology>
    </subcellularLocation>
</comment>
<keyword evidence="2 6" id="KW-0812">Transmembrane</keyword>
<dbReference type="PANTHER" id="PTHR31357">
    <property type="entry name" value="SERPENTINE RECEPTOR CLASS ALPHA-10"/>
    <property type="match status" value="1"/>
</dbReference>
<evidence type="ECO:0000256" key="6">
    <source>
        <dbReference type="SAM" id="Phobius"/>
    </source>
</evidence>
<dbReference type="AlphaFoldDB" id="A0AAV5T7D4"/>
<dbReference type="PANTHER" id="PTHR31357:SF5">
    <property type="entry name" value="SERPENTINE RECEPTOR CLASS ALPHA-1-RELATED"/>
    <property type="match status" value="1"/>
</dbReference>
<keyword evidence="4 6" id="KW-0472">Membrane</keyword>
<gene>
    <name evidence="7" type="ORF">PENTCL1PPCAC_13650</name>
</gene>
<dbReference type="Proteomes" id="UP001432027">
    <property type="component" value="Unassembled WGS sequence"/>
</dbReference>
<feature type="transmembrane region" description="Helical" evidence="6">
    <location>
        <begin position="20"/>
        <end position="43"/>
    </location>
</feature>
<accession>A0AAV5T7D4</accession>
<organism evidence="7 8">
    <name type="scientific">Pristionchus entomophagus</name>
    <dbReference type="NCBI Taxonomy" id="358040"/>
    <lineage>
        <taxon>Eukaryota</taxon>
        <taxon>Metazoa</taxon>
        <taxon>Ecdysozoa</taxon>
        <taxon>Nematoda</taxon>
        <taxon>Chromadorea</taxon>
        <taxon>Rhabditida</taxon>
        <taxon>Rhabditina</taxon>
        <taxon>Diplogasteromorpha</taxon>
        <taxon>Diplogasteroidea</taxon>
        <taxon>Neodiplogasteridae</taxon>
        <taxon>Pristionchus</taxon>
    </lineage>
</organism>
<dbReference type="GO" id="GO:0004984">
    <property type="term" value="F:olfactory receptor activity"/>
    <property type="evidence" value="ECO:0007669"/>
    <property type="project" value="TreeGrafter"/>
</dbReference>
<evidence type="ECO:0000256" key="4">
    <source>
        <dbReference type="ARBA" id="ARBA00023136"/>
    </source>
</evidence>
<dbReference type="EMBL" id="BTSX01000003">
    <property type="protein sequence ID" value="GMS91475.1"/>
    <property type="molecule type" value="Genomic_DNA"/>
</dbReference>
<keyword evidence="8" id="KW-1185">Reference proteome</keyword>
<name>A0AAV5T7D4_9BILA</name>
<comment type="similarity">
    <text evidence="5">Belongs to the nematode receptor-like protein sra family.</text>
</comment>
<feature type="transmembrane region" description="Helical" evidence="6">
    <location>
        <begin position="55"/>
        <end position="77"/>
    </location>
</feature>
<evidence type="ECO:0000256" key="2">
    <source>
        <dbReference type="ARBA" id="ARBA00022692"/>
    </source>
</evidence>
<dbReference type="InterPro" id="IPR051080">
    <property type="entry name" value="Nematode_rcpt-like_serp_alpha"/>
</dbReference>
<reference evidence="7" key="1">
    <citation type="submission" date="2023-10" db="EMBL/GenBank/DDBJ databases">
        <title>Genome assembly of Pristionchus species.</title>
        <authorList>
            <person name="Yoshida K."/>
            <person name="Sommer R.J."/>
        </authorList>
    </citation>
    <scope>NUCLEOTIDE SEQUENCE</scope>
    <source>
        <strain evidence="7">RS0144</strain>
    </source>
</reference>
<evidence type="ECO:0000256" key="1">
    <source>
        <dbReference type="ARBA" id="ARBA00004141"/>
    </source>
</evidence>
<keyword evidence="3 6" id="KW-1133">Transmembrane helix</keyword>
<comment type="caution">
    <text evidence="7">The sequence shown here is derived from an EMBL/GenBank/DDBJ whole genome shotgun (WGS) entry which is preliminary data.</text>
</comment>
<evidence type="ECO:0000256" key="5">
    <source>
        <dbReference type="ARBA" id="ARBA00037994"/>
    </source>
</evidence>
<sequence>MASECAYAEELYDLVPIQVIQWINVVTSISSIVLVSYTASNYLHRTIFEKVTKELIIALYAFISVFSVCIILTQVMSNTQYFDAYKCFQGSQLLWCTFKYISTTLILFFFLLLFMSG</sequence>
<proteinExistence type="inferred from homology"/>
<dbReference type="GO" id="GO:0016020">
    <property type="term" value="C:membrane"/>
    <property type="evidence" value="ECO:0007669"/>
    <property type="project" value="UniProtKB-SubCell"/>
</dbReference>
<evidence type="ECO:0008006" key="9">
    <source>
        <dbReference type="Google" id="ProtNLM"/>
    </source>
</evidence>
<protein>
    <recommendedName>
        <fullName evidence="9">G protein-coupled receptor</fullName>
    </recommendedName>
</protein>
<evidence type="ECO:0000313" key="8">
    <source>
        <dbReference type="Proteomes" id="UP001432027"/>
    </source>
</evidence>
<evidence type="ECO:0000256" key="3">
    <source>
        <dbReference type="ARBA" id="ARBA00022989"/>
    </source>
</evidence>
<feature type="transmembrane region" description="Helical" evidence="6">
    <location>
        <begin position="97"/>
        <end position="115"/>
    </location>
</feature>